<dbReference type="PANTHER" id="PTHR36305">
    <property type="entry name" value="PHOSPHATIDYLGLYCEROPHOSPHATASE A"/>
    <property type="match status" value="1"/>
</dbReference>
<dbReference type="Proteomes" id="UP000245911">
    <property type="component" value="Unassembled WGS sequence"/>
</dbReference>
<dbReference type="PIRSF" id="PIRSF006162">
    <property type="entry name" value="PgpA"/>
    <property type="match status" value="1"/>
</dbReference>
<keyword evidence="1" id="KW-0443">Lipid metabolism</keyword>
<comment type="cofactor">
    <cofactor evidence="1">
        <name>Mg(2+)</name>
        <dbReference type="ChEBI" id="CHEBI:18420"/>
    </cofactor>
</comment>
<comment type="pathway">
    <text evidence="1">Phospholipid metabolism; phosphatidylglycerol biosynthesis; phosphatidylglycerol from CDP-diacylglycerol: step 2/2.</text>
</comment>
<keyword evidence="2" id="KW-1133">Transmembrane helix</keyword>
<feature type="transmembrane region" description="Helical" evidence="2">
    <location>
        <begin position="40"/>
        <end position="59"/>
    </location>
</feature>
<dbReference type="EMBL" id="QDKM01000004">
    <property type="protein sequence ID" value="PVH28755.1"/>
    <property type="molecule type" value="Genomic_DNA"/>
</dbReference>
<evidence type="ECO:0000256" key="2">
    <source>
        <dbReference type="SAM" id="Phobius"/>
    </source>
</evidence>
<dbReference type="EC" id="3.1.3.27" evidence="1"/>
<keyword evidence="1" id="KW-0378">Hydrolase</keyword>
<dbReference type="Pfam" id="PF04608">
    <property type="entry name" value="PgpA"/>
    <property type="match status" value="1"/>
</dbReference>
<gene>
    <name evidence="4" type="ORF">DDE20_11290</name>
</gene>
<dbReference type="OrthoDB" id="9804091at2"/>
<protein>
    <recommendedName>
        <fullName evidence="1">Phosphatidylglycerophosphatase A</fullName>
        <ecNumber evidence="1">3.1.3.27</ecNumber>
    </recommendedName>
    <alternativeName>
        <fullName evidence="1">Phosphatidylglycerolphosphate phosphatase A</fullName>
    </alternativeName>
</protein>
<keyword evidence="1" id="KW-0442">Lipid degradation</keyword>
<dbReference type="UniPathway" id="UPA00084">
    <property type="reaction ID" value="UER00504"/>
</dbReference>
<keyword evidence="1" id="KW-0479">Metal-binding</keyword>
<dbReference type="AlphaFoldDB" id="A0A2T8HTI8"/>
<evidence type="ECO:0000313" key="4">
    <source>
        <dbReference type="EMBL" id="PVH28755.1"/>
    </source>
</evidence>
<accession>A0A2T8HTI8</accession>
<evidence type="ECO:0000256" key="1">
    <source>
        <dbReference type="PIRNR" id="PIRNR006162"/>
    </source>
</evidence>
<dbReference type="PANTHER" id="PTHR36305:SF1">
    <property type="entry name" value="PHOSPHATIDYLGLYCEROPHOSPHATASE A"/>
    <property type="match status" value="1"/>
</dbReference>
<dbReference type="GO" id="GO:0046872">
    <property type="term" value="F:metal ion binding"/>
    <property type="evidence" value="ECO:0007669"/>
    <property type="project" value="UniProtKB-KW"/>
</dbReference>
<feature type="transmembrane region" description="Helical" evidence="2">
    <location>
        <begin position="143"/>
        <end position="165"/>
    </location>
</feature>
<dbReference type="GO" id="GO:0006655">
    <property type="term" value="P:phosphatidylglycerol biosynthetic process"/>
    <property type="evidence" value="ECO:0007669"/>
    <property type="project" value="UniProtKB-UniPathway"/>
</dbReference>
<keyword evidence="1" id="KW-0460">Magnesium</keyword>
<keyword evidence="1" id="KW-0997">Cell inner membrane</keyword>
<keyword evidence="1" id="KW-1003">Cell membrane</keyword>
<dbReference type="GO" id="GO:0005886">
    <property type="term" value="C:plasma membrane"/>
    <property type="evidence" value="ECO:0007669"/>
    <property type="project" value="UniProtKB-SubCell"/>
</dbReference>
<dbReference type="RefSeq" id="WP_116558596.1">
    <property type="nucleotide sequence ID" value="NZ_QDKM01000004.1"/>
</dbReference>
<comment type="function">
    <text evidence="1">Lipid phosphatase which dephosphorylates phosphatidylglycerophosphate (PGP) to phosphatidylglycerol (PG).</text>
</comment>
<comment type="subcellular location">
    <subcellularLocation>
        <location evidence="1">Cell inner membrane</location>
        <topology evidence="1">Multi-pass membrane protein</topology>
    </subcellularLocation>
</comment>
<keyword evidence="1" id="KW-1208">Phospholipid metabolism</keyword>
<dbReference type="InterPro" id="IPR036681">
    <property type="entry name" value="PgpA-like_sf"/>
</dbReference>
<keyword evidence="5" id="KW-1185">Reference proteome</keyword>
<dbReference type="GO" id="GO:0008962">
    <property type="term" value="F:phosphatidylglycerophosphatase activity"/>
    <property type="evidence" value="ECO:0007669"/>
    <property type="project" value="UniProtKB-EC"/>
</dbReference>
<proteinExistence type="predicted"/>
<dbReference type="SUPFAM" id="SSF101307">
    <property type="entry name" value="YutG-like"/>
    <property type="match status" value="1"/>
</dbReference>
<feature type="transmembrane region" description="Helical" evidence="2">
    <location>
        <begin position="103"/>
        <end position="122"/>
    </location>
</feature>
<dbReference type="InterPro" id="IPR026037">
    <property type="entry name" value="PgpA"/>
</dbReference>
<reference evidence="4 5" key="1">
    <citation type="submission" date="2018-04" db="EMBL/GenBank/DDBJ databases">
        <title>Pararhodobacter oceanense sp. nov., isolated from marine intertidal sediment.</title>
        <authorList>
            <person name="Wang X.-L."/>
            <person name="Du Z.-J."/>
        </authorList>
    </citation>
    <scope>NUCLEOTIDE SEQUENCE [LARGE SCALE GENOMIC DNA]</scope>
    <source>
        <strain evidence="4 5">AM505</strain>
    </source>
</reference>
<keyword evidence="1" id="KW-0595">Phospholipid degradation</keyword>
<comment type="catalytic activity">
    <reaction evidence="1">
        <text>a 1,2-diacyl-sn-glycero-3-phospho-(1'-sn-glycero-3'-phosphate) + H2O = a 1,2-diacyl-sn-glycero-3-phospho-(1'-sn-glycerol) + phosphate</text>
        <dbReference type="Rhea" id="RHEA:33751"/>
        <dbReference type="ChEBI" id="CHEBI:15377"/>
        <dbReference type="ChEBI" id="CHEBI:43474"/>
        <dbReference type="ChEBI" id="CHEBI:60110"/>
        <dbReference type="ChEBI" id="CHEBI:64716"/>
        <dbReference type="EC" id="3.1.3.27"/>
    </reaction>
</comment>
<keyword evidence="1 2" id="KW-0472">Membrane</keyword>
<dbReference type="GO" id="GO:0009395">
    <property type="term" value="P:phospholipid catabolic process"/>
    <property type="evidence" value="ECO:0007669"/>
    <property type="project" value="UniProtKB-KW"/>
</dbReference>
<evidence type="ECO:0000259" key="3">
    <source>
        <dbReference type="Pfam" id="PF04608"/>
    </source>
</evidence>
<name>A0A2T8HTI8_9RHOB</name>
<sequence>MTLTRLIATGFGLGLLRPAPGTWGSAGALAAGLAIDYYLGFWALVVATILATIVGFWVCADELRDRPGADPSEIVIDEIAGQWLALLFPAFAFWRMGLEDWAIAAYPGWIAAFIFFRVFDIWKPWLVGRADRRGDPAGVMLDDLWAGAFAGIAVILVAGVAHGVLM</sequence>
<dbReference type="CDD" id="cd06971">
    <property type="entry name" value="PgpA"/>
    <property type="match status" value="1"/>
</dbReference>
<comment type="caution">
    <text evidence="4">The sequence shown here is derived from an EMBL/GenBank/DDBJ whole genome shotgun (WGS) entry which is preliminary data.</text>
</comment>
<dbReference type="InterPro" id="IPR007686">
    <property type="entry name" value="YutG/PgpA"/>
</dbReference>
<keyword evidence="1 2" id="KW-0812">Transmembrane</keyword>
<evidence type="ECO:0000313" key="5">
    <source>
        <dbReference type="Proteomes" id="UP000245911"/>
    </source>
</evidence>
<feature type="domain" description="YutG/PgpA" evidence="3">
    <location>
        <begin position="6"/>
        <end position="157"/>
    </location>
</feature>
<organism evidence="4 5">
    <name type="scientific">Pararhodobacter oceanensis</name>
    <dbReference type="NCBI Taxonomy" id="2172121"/>
    <lineage>
        <taxon>Bacteria</taxon>
        <taxon>Pseudomonadati</taxon>
        <taxon>Pseudomonadota</taxon>
        <taxon>Alphaproteobacteria</taxon>
        <taxon>Rhodobacterales</taxon>
        <taxon>Paracoccaceae</taxon>
        <taxon>Pararhodobacter</taxon>
    </lineage>
</organism>